<dbReference type="PANTHER" id="PTHR43298:SF2">
    <property type="entry name" value="FMN_FAD EXPORTER YEEO-RELATED"/>
    <property type="match status" value="1"/>
</dbReference>
<evidence type="ECO:0000256" key="1">
    <source>
        <dbReference type="ARBA" id="ARBA00010199"/>
    </source>
</evidence>
<dbReference type="eggNOG" id="COG0534">
    <property type="taxonomic scope" value="Bacteria"/>
</dbReference>
<dbReference type="GO" id="GO:0005886">
    <property type="term" value="C:plasma membrane"/>
    <property type="evidence" value="ECO:0007669"/>
    <property type="project" value="TreeGrafter"/>
</dbReference>
<proteinExistence type="inferred from homology"/>
<dbReference type="Proteomes" id="UP000017747">
    <property type="component" value="Unassembled WGS sequence"/>
</dbReference>
<accession>V7I571</accession>
<dbReference type="EMBL" id="AXUN02000116">
    <property type="protein sequence ID" value="ETA81395.1"/>
    <property type="molecule type" value="Genomic_DNA"/>
</dbReference>
<evidence type="ECO:0000313" key="5">
    <source>
        <dbReference type="Proteomes" id="UP000017747"/>
    </source>
</evidence>
<keyword evidence="5" id="KW-1185">Reference proteome</keyword>
<evidence type="ECO:0000256" key="2">
    <source>
        <dbReference type="ARBA" id="ARBA00022448"/>
    </source>
</evidence>
<comment type="similarity">
    <text evidence="1">Belongs to the multi antimicrobial extrusion (MATE) (TC 2.A.66.1) family.</text>
</comment>
<comment type="caution">
    <text evidence="4">The sequence shown here is derived from an EMBL/GenBank/DDBJ whole genome shotgun (WGS) entry which is preliminary data.</text>
</comment>
<reference evidence="4 5" key="1">
    <citation type="journal article" date="2014" name="Genome Announc.">
        <title>Genome Sequence of Youngiibacter fragilis, the Type Strain of the Genus Youngiibacter.</title>
        <authorList>
            <person name="Wawrik C.B."/>
            <person name="Callaghan A.V."/>
            <person name="Stamps B.W."/>
            <person name="Wawrik B."/>
        </authorList>
    </citation>
    <scope>NUCLEOTIDE SEQUENCE [LARGE SCALE GENOMIC DNA]</scope>
    <source>
        <strain evidence="4 5">232.1</strain>
    </source>
</reference>
<name>V7I571_9CLOT</name>
<gene>
    <name evidence="4" type="ORF">T472_0206610</name>
</gene>
<dbReference type="AlphaFoldDB" id="V7I571"/>
<protein>
    <recommendedName>
        <fullName evidence="3">Multidrug-efflux transporter</fullName>
    </recommendedName>
</protein>
<evidence type="ECO:0000313" key="4">
    <source>
        <dbReference type="EMBL" id="ETA81395.1"/>
    </source>
</evidence>
<dbReference type="PANTHER" id="PTHR43298">
    <property type="entry name" value="MULTIDRUG RESISTANCE PROTEIN NORM-RELATED"/>
    <property type="match status" value="1"/>
</dbReference>
<keyword evidence="2" id="KW-0813">Transport</keyword>
<evidence type="ECO:0000256" key="3">
    <source>
        <dbReference type="ARBA" id="ARBA00031636"/>
    </source>
</evidence>
<dbReference type="STRING" id="994573.T472_0206610"/>
<dbReference type="InterPro" id="IPR050222">
    <property type="entry name" value="MATE_MdtK"/>
</dbReference>
<organism evidence="4 5">
    <name type="scientific">Youngiibacter fragilis 232.1</name>
    <dbReference type="NCBI Taxonomy" id="994573"/>
    <lineage>
        <taxon>Bacteria</taxon>
        <taxon>Bacillati</taxon>
        <taxon>Bacillota</taxon>
        <taxon>Clostridia</taxon>
        <taxon>Eubacteriales</taxon>
        <taxon>Clostridiaceae</taxon>
        <taxon>Youngiibacter</taxon>
    </lineage>
</organism>
<sequence length="58" mass="5903">MGDAKTPMIIVGVLNAANIILSYVLIFGAIGLPAMGIQGAAIAYTSSYALAALRQYSG</sequence>